<dbReference type="AlphaFoldDB" id="A0A150XCI3"/>
<comment type="caution">
    <text evidence="1">The sequence shown here is derived from an EMBL/GenBank/DDBJ whole genome shotgun (WGS) entry which is preliminary data.</text>
</comment>
<name>A0A150XCI3_9BACT</name>
<dbReference type="EMBL" id="LRPC01000006">
    <property type="protein sequence ID" value="KYG76435.1"/>
    <property type="molecule type" value="Genomic_DNA"/>
</dbReference>
<dbReference type="STRING" id="333140.AWW68_19515"/>
<evidence type="ECO:0000313" key="1">
    <source>
        <dbReference type="EMBL" id="KYG76435.1"/>
    </source>
</evidence>
<accession>A0A150XCI3</accession>
<dbReference type="Proteomes" id="UP000075606">
    <property type="component" value="Unassembled WGS sequence"/>
</dbReference>
<reference evidence="1 2" key="1">
    <citation type="submission" date="2016-01" db="EMBL/GenBank/DDBJ databases">
        <title>Genome sequencing of Roseivirga spongicola UST030701-084.</title>
        <authorList>
            <person name="Selvaratnam C."/>
            <person name="Thevarajoo S."/>
            <person name="Goh K.M."/>
            <person name="Ee R."/>
            <person name="Chan K.-G."/>
            <person name="Chong C.S."/>
        </authorList>
    </citation>
    <scope>NUCLEOTIDE SEQUENCE [LARGE SCALE GENOMIC DNA]</scope>
    <source>
        <strain evidence="1 2">UST030701-084</strain>
    </source>
</reference>
<protein>
    <submittedName>
        <fullName evidence="1">Uncharacterized protein</fullName>
    </submittedName>
</protein>
<keyword evidence="2" id="KW-1185">Reference proteome</keyword>
<gene>
    <name evidence="1" type="ORF">AWW68_19515</name>
</gene>
<organism evidence="1 2">
    <name type="scientific">Roseivirga spongicola</name>
    <dbReference type="NCBI Taxonomy" id="333140"/>
    <lineage>
        <taxon>Bacteria</taxon>
        <taxon>Pseudomonadati</taxon>
        <taxon>Bacteroidota</taxon>
        <taxon>Cytophagia</taxon>
        <taxon>Cytophagales</taxon>
        <taxon>Roseivirgaceae</taxon>
        <taxon>Roseivirga</taxon>
    </lineage>
</organism>
<evidence type="ECO:0000313" key="2">
    <source>
        <dbReference type="Proteomes" id="UP000075606"/>
    </source>
</evidence>
<proteinExistence type="predicted"/>
<sequence>MQTDVINQTNKTRMGKSIYFVQSYVPHDEAVISSNIFKLVTIGMNEKKHGWVSVLNEGGIGTGTDNWGEDSRVSAIIQVVRHIDPDARFEVIETSDFGEVIETLEGFEELLQDELSKRAIELRTAAK</sequence>